<protein>
    <submittedName>
        <fullName evidence="1">CopG family antitoxin</fullName>
    </submittedName>
</protein>
<proteinExistence type="predicted"/>
<dbReference type="AlphaFoldDB" id="A0AAU8CN82"/>
<dbReference type="InterPro" id="IPR022148">
    <property type="entry name" value="CopG_antitoxin"/>
</dbReference>
<evidence type="ECO:0000313" key="1">
    <source>
        <dbReference type="EMBL" id="XCG47793.1"/>
    </source>
</evidence>
<dbReference type="RefSeq" id="WP_353644666.1">
    <property type="nucleotide sequence ID" value="NZ_CP159253.1"/>
</dbReference>
<dbReference type="EMBL" id="CP159253">
    <property type="protein sequence ID" value="XCG47793.1"/>
    <property type="molecule type" value="Genomic_DNA"/>
</dbReference>
<gene>
    <name evidence="1" type="ORF">ABVK50_21380</name>
</gene>
<reference evidence="1" key="1">
    <citation type="submission" date="2024-06" db="EMBL/GenBank/DDBJ databases">
        <title>Mesorhizobium karijinii sp. nov., a symbiont of the iconic Swainsona formosa from arid Australia.</title>
        <authorList>
            <person name="Hill Y.J."/>
            <person name="Watkin E.L.J."/>
            <person name="O'Hara G.W."/>
            <person name="Terpolilli J."/>
            <person name="Tye M.L."/>
            <person name="Kohlmeier M.G."/>
        </authorList>
    </citation>
    <scope>NUCLEOTIDE SEQUENCE</scope>
    <source>
        <strain evidence="1">WSM2240</strain>
    </source>
</reference>
<sequence length="85" mass="10080">MKRKVPVMTTDEEAEAFLEQDLSDLDFSQFKPYRFEFENKTARVNMRLPEGQLAVLKEEARKRGIPYPRFMRELLERGLQNLKAS</sequence>
<dbReference type="Pfam" id="PF12441">
    <property type="entry name" value="CopG_antitoxin"/>
    <property type="match status" value="1"/>
</dbReference>
<organism evidence="1">
    <name type="scientific">Mesorhizobium sp. WSM2240</name>
    <dbReference type="NCBI Taxonomy" id="3228851"/>
    <lineage>
        <taxon>Bacteria</taxon>
        <taxon>Pseudomonadati</taxon>
        <taxon>Pseudomonadota</taxon>
        <taxon>Alphaproteobacteria</taxon>
        <taxon>Hyphomicrobiales</taxon>
        <taxon>Phyllobacteriaceae</taxon>
        <taxon>Mesorhizobium</taxon>
    </lineage>
</organism>
<accession>A0AAU8CN82</accession>
<name>A0AAU8CN82_9HYPH</name>